<dbReference type="Pfam" id="PF00459">
    <property type="entry name" value="Inositol_P"/>
    <property type="match status" value="1"/>
</dbReference>
<keyword evidence="5" id="KW-1185">Reference proteome</keyword>
<reference evidence="4 5" key="1">
    <citation type="submission" date="2023-10" db="EMBL/GenBank/DDBJ databases">
        <title>Virgibacillus halophilus 5B73C genome.</title>
        <authorList>
            <person name="Miliotis G."/>
            <person name="Sengupta P."/>
            <person name="Hameed A."/>
            <person name="Chuvochina M."/>
            <person name="Mcdonagh F."/>
            <person name="Simpson A.C."/>
            <person name="Singh N.K."/>
            <person name="Rekha P.D."/>
            <person name="Raman K."/>
            <person name="Hugenholtz P."/>
            <person name="Venkateswaran K."/>
        </authorList>
    </citation>
    <scope>NUCLEOTIDE SEQUENCE [LARGE SCALE GENOMIC DNA]</scope>
    <source>
        <strain evidence="4 5">5B73C</strain>
    </source>
</reference>
<evidence type="ECO:0000256" key="3">
    <source>
        <dbReference type="ARBA" id="ARBA00022842"/>
    </source>
</evidence>
<dbReference type="InterPro" id="IPR020583">
    <property type="entry name" value="Inositol_monoP_metal-BS"/>
</dbReference>
<comment type="caution">
    <text evidence="4">The sequence shown here is derived from an EMBL/GenBank/DDBJ whole genome shotgun (WGS) entry which is preliminary data.</text>
</comment>
<evidence type="ECO:0000256" key="2">
    <source>
        <dbReference type="ARBA" id="ARBA00022801"/>
    </source>
</evidence>
<evidence type="ECO:0000313" key="4">
    <source>
        <dbReference type="EMBL" id="MDY0396252.1"/>
    </source>
</evidence>
<dbReference type="Proteomes" id="UP001281447">
    <property type="component" value="Unassembled WGS sequence"/>
</dbReference>
<dbReference type="PROSITE" id="PS00629">
    <property type="entry name" value="IMP_1"/>
    <property type="match status" value="1"/>
</dbReference>
<protein>
    <submittedName>
        <fullName evidence="4">Inositol monophosphatase family protein</fullName>
    </submittedName>
</protein>
<dbReference type="CDD" id="cd01637">
    <property type="entry name" value="IMPase_like"/>
    <property type="match status" value="1"/>
</dbReference>
<dbReference type="PANTHER" id="PTHR20854">
    <property type="entry name" value="INOSITOL MONOPHOSPHATASE"/>
    <property type="match status" value="1"/>
</dbReference>
<dbReference type="PRINTS" id="PR00377">
    <property type="entry name" value="IMPHPHTASES"/>
</dbReference>
<dbReference type="EMBL" id="JAWDIP010000004">
    <property type="protein sequence ID" value="MDY0396252.1"/>
    <property type="molecule type" value="Genomic_DNA"/>
</dbReference>
<keyword evidence="1" id="KW-0479">Metal-binding</keyword>
<dbReference type="SUPFAM" id="SSF56655">
    <property type="entry name" value="Carbohydrate phosphatase"/>
    <property type="match status" value="1"/>
</dbReference>
<keyword evidence="3" id="KW-0460">Magnesium</keyword>
<keyword evidence="2" id="KW-0378">Hydrolase</keyword>
<accession>A0ABU5CAA0</accession>
<sequence length="104" mass="12017">MDSDYRNQLFEQAKEWIFSAGKRIRESMQEPLQIETKSDENDLVTIVDKQTENFFASAIRSQYPDHGLLGEEGYGDALDNLDGTVWIIDPIDGTMNFVHQKKEF</sequence>
<dbReference type="InterPro" id="IPR000760">
    <property type="entry name" value="Inositol_monophosphatase-like"/>
</dbReference>
<gene>
    <name evidence="4" type="ORF">RWE15_20240</name>
</gene>
<organism evidence="4 5">
    <name type="scientific">Tigheibacillus halophilus</name>
    <dbReference type="NCBI Taxonomy" id="361280"/>
    <lineage>
        <taxon>Bacteria</taxon>
        <taxon>Bacillati</taxon>
        <taxon>Bacillota</taxon>
        <taxon>Bacilli</taxon>
        <taxon>Bacillales</taxon>
        <taxon>Bacillaceae</taxon>
        <taxon>Tigheibacillus</taxon>
    </lineage>
</organism>
<dbReference type="Gene3D" id="3.30.540.10">
    <property type="entry name" value="Fructose-1,6-Bisphosphatase, subunit A, domain 1"/>
    <property type="match status" value="1"/>
</dbReference>
<dbReference type="PANTHER" id="PTHR20854:SF4">
    <property type="entry name" value="INOSITOL-1-MONOPHOSPHATASE-RELATED"/>
    <property type="match status" value="1"/>
</dbReference>
<proteinExistence type="predicted"/>
<evidence type="ECO:0000313" key="5">
    <source>
        <dbReference type="Proteomes" id="UP001281447"/>
    </source>
</evidence>
<name>A0ABU5CAA0_9BACI</name>
<evidence type="ECO:0000256" key="1">
    <source>
        <dbReference type="ARBA" id="ARBA00022723"/>
    </source>
</evidence>